<dbReference type="Gene3D" id="1.10.10.60">
    <property type="entry name" value="Homeodomain-like"/>
    <property type="match status" value="1"/>
</dbReference>
<gene>
    <name evidence="5" type="ORF">NWE54_09445</name>
</gene>
<dbReference type="InterPro" id="IPR018060">
    <property type="entry name" value="HTH_AraC"/>
</dbReference>
<dbReference type="EMBL" id="CP102774">
    <property type="protein sequence ID" value="UZF88982.1"/>
    <property type="molecule type" value="Genomic_DNA"/>
</dbReference>
<feature type="domain" description="HTH araC/xylS-type" evidence="4">
    <location>
        <begin position="236"/>
        <end position="334"/>
    </location>
</feature>
<evidence type="ECO:0000256" key="2">
    <source>
        <dbReference type="ARBA" id="ARBA00023125"/>
    </source>
</evidence>
<dbReference type="InterPro" id="IPR002818">
    <property type="entry name" value="DJ-1/PfpI"/>
</dbReference>
<dbReference type="GO" id="GO:0003700">
    <property type="term" value="F:DNA-binding transcription factor activity"/>
    <property type="evidence" value="ECO:0007669"/>
    <property type="project" value="InterPro"/>
</dbReference>
<dbReference type="SMART" id="SM00342">
    <property type="entry name" value="HTH_ARAC"/>
    <property type="match status" value="1"/>
</dbReference>
<dbReference type="PANTHER" id="PTHR43130">
    <property type="entry name" value="ARAC-FAMILY TRANSCRIPTIONAL REGULATOR"/>
    <property type="match status" value="1"/>
</dbReference>
<evidence type="ECO:0000256" key="3">
    <source>
        <dbReference type="ARBA" id="ARBA00023163"/>
    </source>
</evidence>
<keyword evidence="2" id="KW-0238">DNA-binding</keyword>
<dbReference type="AlphaFoldDB" id="A0A9E7ZXC0"/>
<dbReference type="InterPro" id="IPR029062">
    <property type="entry name" value="Class_I_gatase-like"/>
</dbReference>
<reference evidence="5" key="1">
    <citation type="submission" date="2022-08" db="EMBL/GenBank/DDBJ databases">
        <title>Complete Genome Sequences of 2 Bosea sp. soil isolates.</title>
        <authorList>
            <person name="Alvarez Arevalo M."/>
            <person name="Sterndorff E.B."/>
            <person name="Faurdal D."/>
            <person name="Joergensen T.S."/>
            <person name="Weber T."/>
        </authorList>
    </citation>
    <scope>NUCLEOTIDE SEQUENCE</scope>
    <source>
        <strain evidence="5">NBC_00436</strain>
    </source>
</reference>
<dbReference type="InterPro" id="IPR020449">
    <property type="entry name" value="Tscrpt_reg_AraC-type_HTH"/>
</dbReference>
<protein>
    <submittedName>
        <fullName evidence="5">GlxA family transcriptional regulator</fullName>
    </submittedName>
</protein>
<organism evidence="5">
    <name type="scientific">Bosea sp. NBC_00436</name>
    <dbReference type="NCBI Taxonomy" id="2969620"/>
    <lineage>
        <taxon>Bacteria</taxon>
        <taxon>Pseudomonadati</taxon>
        <taxon>Pseudomonadota</taxon>
        <taxon>Alphaproteobacteria</taxon>
        <taxon>Hyphomicrobiales</taxon>
        <taxon>Boseaceae</taxon>
        <taxon>Bosea</taxon>
    </lineage>
</organism>
<dbReference type="InterPro" id="IPR052158">
    <property type="entry name" value="INH-QAR"/>
</dbReference>
<keyword evidence="3" id="KW-0804">Transcription</keyword>
<dbReference type="CDD" id="cd03136">
    <property type="entry name" value="GATase1_AraC_ArgR_like"/>
    <property type="match status" value="1"/>
</dbReference>
<dbReference type="InterPro" id="IPR009057">
    <property type="entry name" value="Homeodomain-like_sf"/>
</dbReference>
<evidence type="ECO:0000256" key="1">
    <source>
        <dbReference type="ARBA" id="ARBA00023015"/>
    </source>
</evidence>
<dbReference type="Gene3D" id="3.40.50.880">
    <property type="match status" value="1"/>
</dbReference>
<dbReference type="PROSITE" id="PS00041">
    <property type="entry name" value="HTH_ARAC_FAMILY_1"/>
    <property type="match status" value="1"/>
</dbReference>
<dbReference type="PANTHER" id="PTHR43130:SF3">
    <property type="entry name" value="HTH-TYPE TRANSCRIPTIONAL REGULATOR RV1931C"/>
    <property type="match status" value="1"/>
</dbReference>
<proteinExistence type="predicted"/>
<dbReference type="SUPFAM" id="SSF46689">
    <property type="entry name" value="Homeodomain-like"/>
    <property type="match status" value="2"/>
</dbReference>
<keyword evidence="1" id="KW-0805">Transcription regulation</keyword>
<dbReference type="Pfam" id="PF01965">
    <property type="entry name" value="DJ-1_PfpI"/>
    <property type="match status" value="1"/>
</dbReference>
<name>A0A9E7ZXC0_9HYPH</name>
<dbReference type="SUPFAM" id="SSF52317">
    <property type="entry name" value="Class I glutamine amidotransferase-like"/>
    <property type="match status" value="1"/>
</dbReference>
<evidence type="ECO:0000259" key="4">
    <source>
        <dbReference type="PROSITE" id="PS01124"/>
    </source>
</evidence>
<dbReference type="PROSITE" id="PS01124">
    <property type="entry name" value="HTH_ARAC_FAMILY_2"/>
    <property type="match status" value="1"/>
</dbReference>
<dbReference type="PRINTS" id="PR00032">
    <property type="entry name" value="HTHARAC"/>
</dbReference>
<accession>A0A9E7ZXC0</accession>
<sequence length="340" mass="37720">MTFDAKPGPIGPGGLMPAEGCSVATTFGFLVNDGFPLLSLASSVESLRAANTVTGKELYRWVFLTTSGLDTLSSCRMLVRPDYDSFDAVSVDVLVVCAGDSAIHFHDERVFAFLRRLARKGVRIGGLSGGTFVLARAGLMEGKRCTAHWDHVPALREQFPKLKLKQTLFEFDGPCFTCAGGNAALDMMNALIATDHGPAVARNASEWLIQTQIRQAEDHQRMSVRQRFGLFHPLLIKALDRIEATVDEPFEREALAESVGLSLRQLERLFASHLHMTIHQYVVKLRIDRAKILIRQTSLPLGEIAIASGFTNFSHFSRIYKRQIGVSPRETRQNERAPPR</sequence>
<dbReference type="Pfam" id="PF12833">
    <property type="entry name" value="HTH_18"/>
    <property type="match status" value="1"/>
</dbReference>
<evidence type="ECO:0000313" key="5">
    <source>
        <dbReference type="EMBL" id="UZF88982.1"/>
    </source>
</evidence>
<dbReference type="InterPro" id="IPR018062">
    <property type="entry name" value="HTH_AraC-typ_CS"/>
</dbReference>
<dbReference type="GO" id="GO:0043565">
    <property type="term" value="F:sequence-specific DNA binding"/>
    <property type="evidence" value="ECO:0007669"/>
    <property type="project" value="InterPro"/>
</dbReference>